<protein>
    <submittedName>
        <fullName evidence="10">HAMP domain-containing protein</fullName>
    </submittedName>
</protein>
<keyword evidence="7" id="KW-0472">Membrane</keyword>
<feature type="domain" description="HAMP" evidence="9">
    <location>
        <begin position="213"/>
        <end position="266"/>
    </location>
</feature>
<dbReference type="OrthoDB" id="8482111at2"/>
<evidence type="ECO:0000256" key="5">
    <source>
        <dbReference type="SAM" id="Coils"/>
    </source>
</evidence>
<dbReference type="SMART" id="SM00304">
    <property type="entry name" value="HAMP"/>
    <property type="match status" value="2"/>
</dbReference>
<keyword evidence="5" id="KW-0175">Coiled coil</keyword>
<keyword evidence="11" id="KW-1185">Reference proteome</keyword>
<evidence type="ECO:0000256" key="1">
    <source>
        <dbReference type="ARBA" id="ARBA00004370"/>
    </source>
</evidence>
<feature type="coiled-coil region" evidence="5">
    <location>
        <begin position="259"/>
        <end position="293"/>
    </location>
</feature>
<dbReference type="PANTHER" id="PTHR43531">
    <property type="entry name" value="PROTEIN ICFG"/>
    <property type="match status" value="1"/>
</dbReference>
<sequence length="639" mass="67044">MQNSSVTTGAAMTGGKRSGLRLSLAVKLGLVIALILCVMVGGTVFLQLKLRLEATLADFRNSNQQLATLVAQQISGGVRWNKPETIQPALESLAQFEGSALANAVVFDVGQKVILEFESKAFPPNREVANLITPALVQTLKSGQPVSAISATHYIVAVPVTAGRDKEYVGTMALALSLANLEAGYARDSQRAVVLGGGLLLALMVALMLGTMLLVSRPLRKITATITDLVGGRQDVVIPSLQRGDEVGDIARSLDIFKAQIVQNQALQLERSQAQAEQLAERERNEADRARQEEALDRSVAKVIDAAVRGHLGDRIETANLNGAVGRIAEGINRLLTVTDNSLQQISAMLAGMTDGDLSRRISGDFSGVFARIQNDANGTAEKLTDIAGRLSETARTVRDASGEISSGSQDLASRTESQAASIEETAASMHEITTTVKQNADNAQAANQLAVVARDTAEKGGSVVANAVSAVTQIETSAQKISDIVGLIDEIAFQTNLLALNASVEAARAGEAGKGFAVVAQEVRALAQRSANASKDIKALISESNSQVKTGAALVNQTGQSLTEIVSSIKKVSDIVAEIAAASREQATGLEQVNTAVGQMDEMTQRNGALVEQTSASAQSLAGEAQRLAELVSFFKAG</sequence>
<dbReference type="Pfam" id="PF00015">
    <property type="entry name" value="MCPsignal"/>
    <property type="match status" value="1"/>
</dbReference>
<feature type="transmembrane region" description="Helical" evidence="7">
    <location>
        <begin position="192"/>
        <end position="215"/>
    </location>
</feature>
<gene>
    <name evidence="10" type="ORF">FNB15_00485</name>
</gene>
<proteinExistence type="inferred from homology"/>
<comment type="similarity">
    <text evidence="3">Belongs to the methyl-accepting chemotaxis (MCP) protein family.</text>
</comment>
<keyword evidence="7" id="KW-1133">Transmembrane helix</keyword>
<accession>A0A516GWG7</accession>
<feature type="domain" description="Methyl-accepting transducer" evidence="8">
    <location>
        <begin position="394"/>
        <end position="623"/>
    </location>
</feature>
<evidence type="ECO:0000313" key="10">
    <source>
        <dbReference type="EMBL" id="QDO95852.1"/>
    </source>
</evidence>
<dbReference type="GO" id="GO:0006935">
    <property type="term" value="P:chemotaxis"/>
    <property type="evidence" value="ECO:0007669"/>
    <property type="project" value="TreeGrafter"/>
</dbReference>
<evidence type="ECO:0000256" key="3">
    <source>
        <dbReference type="ARBA" id="ARBA00029447"/>
    </source>
</evidence>
<reference evidence="10 11" key="1">
    <citation type="submission" date="2019-07" db="EMBL/GenBank/DDBJ databases">
        <title>Genome sequencing for Ferrovibrio sp. K5.</title>
        <authorList>
            <person name="Park S.-J."/>
        </authorList>
    </citation>
    <scope>NUCLEOTIDE SEQUENCE [LARGE SCALE GENOMIC DNA]</scope>
    <source>
        <strain evidence="10 11">K5</strain>
    </source>
</reference>
<dbReference type="SUPFAM" id="SSF58104">
    <property type="entry name" value="Methyl-accepting chemotaxis protein (MCP) signaling domain"/>
    <property type="match status" value="1"/>
</dbReference>
<dbReference type="AlphaFoldDB" id="A0A516GWG7"/>
<evidence type="ECO:0000256" key="2">
    <source>
        <dbReference type="ARBA" id="ARBA00022481"/>
    </source>
</evidence>
<dbReference type="SUPFAM" id="SSF158472">
    <property type="entry name" value="HAMP domain-like"/>
    <property type="match status" value="1"/>
</dbReference>
<dbReference type="Pfam" id="PF00672">
    <property type="entry name" value="HAMP"/>
    <property type="match status" value="1"/>
</dbReference>
<dbReference type="PROSITE" id="PS50111">
    <property type="entry name" value="CHEMOTAXIS_TRANSDUC_2"/>
    <property type="match status" value="1"/>
</dbReference>
<organism evidence="10 11">
    <name type="scientific">Ferrovibrio terrae</name>
    <dbReference type="NCBI Taxonomy" id="2594003"/>
    <lineage>
        <taxon>Bacteria</taxon>
        <taxon>Pseudomonadati</taxon>
        <taxon>Pseudomonadota</taxon>
        <taxon>Alphaproteobacteria</taxon>
        <taxon>Rhodospirillales</taxon>
        <taxon>Rhodospirillaceae</taxon>
        <taxon>Ferrovibrio</taxon>
    </lineage>
</organism>
<dbReference type="FunFam" id="1.10.287.950:FF:000001">
    <property type="entry name" value="Methyl-accepting chemotaxis sensory transducer"/>
    <property type="match status" value="1"/>
</dbReference>
<dbReference type="KEGG" id="fer:FNB15_00485"/>
<dbReference type="PANTHER" id="PTHR43531:SF14">
    <property type="entry name" value="METHYL-ACCEPTING CHEMOTAXIS PROTEIN I-RELATED"/>
    <property type="match status" value="1"/>
</dbReference>
<name>A0A516GWG7_9PROT</name>
<dbReference type="Gene3D" id="6.10.340.10">
    <property type="match status" value="1"/>
</dbReference>
<dbReference type="InterPro" id="IPR004089">
    <property type="entry name" value="MCPsignal_dom"/>
</dbReference>
<dbReference type="GO" id="GO:0005886">
    <property type="term" value="C:plasma membrane"/>
    <property type="evidence" value="ECO:0007669"/>
    <property type="project" value="TreeGrafter"/>
</dbReference>
<feature type="region of interest" description="Disordered" evidence="6">
    <location>
        <begin position="398"/>
        <end position="422"/>
    </location>
</feature>
<keyword evidence="2" id="KW-0488">Methylation</keyword>
<evidence type="ECO:0000256" key="7">
    <source>
        <dbReference type="SAM" id="Phobius"/>
    </source>
</evidence>
<dbReference type="PROSITE" id="PS50885">
    <property type="entry name" value="HAMP"/>
    <property type="match status" value="1"/>
</dbReference>
<dbReference type="CDD" id="cd11386">
    <property type="entry name" value="MCP_signal"/>
    <property type="match status" value="1"/>
</dbReference>
<feature type="compositionally biased region" description="Polar residues" evidence="6">
    <location>
        <begin position="404"/>
        <end position="421"/>
    </location>
</feature>
<dbReference type="Pfam" id="PF18947">
    <property type="entry name" value="HAMP_2"/>
    <property type="match status" value="1"/>
</dbReference>
<dbReference type="InterPro" id="IPR051310">
    <property type="entry name" value="MCP_chemotaxis"/>
</dbReference>
<evidence type="ECO:0000259" key="9">
    <source>
        <dbReference type="PROSITE" id="PS50885"/>
    </source>
</evidence>
<dbReference type="GO" id="GO:0007165">
    <property type="term" value="P:signal transduction"/>
    <property type="evidence" value="ECO:0007669"/>
    <property type="project" value="UniProtKB-KW"/>
</dbReference>
<evidence type="ECO:0000256" key="6">
    <source>
        <dbReference type="SAM" id="MobiDB-lite"/>
    </source>
</evidence>
<comment type="subcellular location">
    <subcellularLocation>
        <location evidence="1">Membrane</location>
    </subcellularLocation>
</comment>
<dbReference type="EMBL" id="CP041636">
    <property type="protein sequence ID" value="QDO95852.1"/>
    <property type="molecule type" value="Genomic_DNA"/>
</dbReference>
<dbReference type="GO" id="GO:0004888">
    <property type="term" value="F:transmembrane signaling receptor activity"/>
    <property type="evidence" value="ECO:0007669"/>
    <property type="project" value="TreeGrafter"/>
</dbReference>
<keyword evidence="7" id="KW-0812">Transmembrane</keyword>
<keyword evidence="4" id="KW-0807">Transducer</keyword>
<dbReference type="SMART" id="SM00283">
    <property type="entry name" value="MA"/>
    <property type="match status" value="1"/>
</dbReference>
<dbReference type="Gene3D" id="1.10.287.950">
    <property type="entry name" value="Methyl-accepting chemotaxis protein"/>
    <property type="match status" value="1"/>
</dbReference>
<dbReference type="Proteomes" id="UP000317496">
    <property type="component" value="Chromosome"/>
</dbReference>
<evidence type="ECO:0000313" key="11">
    <source>
        <dbReference type="Proteomes" id="UP000317496"/>
    </source>
</evidence>
<evidence type="ECO:0000256" key="4">
    <source>
        <dbReference type="PROSITE-ProRule" id="PRU00284"/>
    </source>
</evidence>
<evidence type="ECO:0000259" key="8">
    <source>
        <dbReference type="PROSITE" id="PS50111"/>
    </source>
</evidence>
<dbReference type="InterPro" id="IPR003660">
    <property type="entry name" value="HAMP_dom"/>
</dbReference>
<feature type="transmembrane region" description="Helical" evidence="7">
    <location>
        <begin position="24"/>
        <end position="46"/>
    </location>
</feature>